<comment type="caution">
    <text evidence="8">The sequence shown here is derived from an EMBL/GenBank/DDBJ whole genome shotgun (WGS) entry which is preliminary data.</text>
</comment>
<sequence length="71" mass="8100">MTTLSKKEIEPGRRVALGILGVIQAAYAFLAFWDLAHRPDDQVRGPKPIWIPVILINWIGPTAYFFVHRAR</sequence>
<evidence type="ECO:0000256" key="4">
    <source>
        <dbReference type="ARBA" id="ARBA00022989"/>
    </source>
</evidence>
<feature type="domain" description="Cardiolipin synthase N-terminal" evidence="7">
    <location>
        <begin position="28"/>
        <end position="67"/>
    </location>
</feature>
<keyword evidence="4 6" id="KW-1133">Transmembrane helix</keyword>
<evidence type="ECO:0000256" key="3">
    <source>
        <dbReference type="ARBA" id="ARBA00022692"/>
    </source>
</evidence>
<dbReference type="InterPro" id="IPR027379">
    <property type="entry name" value="CLS_N"/>
</dbReference>
<keyword evidence="5 6" id="KW-0472">Membrane</keyword>
<dbReference type="Proteomes" id="UP001589611">
    <property type="component" value="Unassembled WGS sequence"/>
</dbReference>
<name>A0ABV5SXL4_9MICO</name>
<dbReference type="RefSeq" id="WP_344713976.1">
    <property type="nucleotide sequence ID" value="NZ_BAAAWH010000001.1"/>
</dbReference>
<evidence type="ECO:0000313" key="8">
    <source>
        <dbReference type="EMBL" id="MFB9645094.1"/>
    </source>
</evidence>
<gene>
    <name evidence="8" type="ORF">ACFFPJ_04710</name>
</gene>
<evidence type="ECO:0000256" key="5">
    <source>
        <dbReference type="ARBA" id="ARBA00023136"/>
    </source>
</evidence>
<comment type="subcellular location">
    <subcellularLocation>
        <location evidence="1">Cell membrane</location>
        <topology evidence="1">Multi-pass membrane protein</topology>
    </subcellularLocation>
</comment>
<protein>
    <submittedName>
        <fullName evidence="8">PLDc N-terminal domain-containing protein</fullName>
    </submittedName>
</protein>
<evidence type="ECO:0000313" key="9">
    <source>
        <dbReference type="Proteomes" id="UP001589611"/>
    </source>
</evidence>
<evidence type="ECO:0000259" key="7">
    <source>
        <dbReference type="Pfam" id="PF13396"/>
    </source>
</evidence>
<proteinExistence type="predicted"/>
<keyword evidence="2" id="KW-1003">Cell membrane</keyword>
<feature type="transmembrane region" description="Helical" evidence="6">
    <location>
        <begin position="15"/>
        <end position="36"/>
    </location>
</feature>
<evidence type="ECO:0000256" key="2">
    <source>
        <dbReference type="ARBA" id="ARBA00022475"/>
    </source>
</evidence>
<reference evidence="8 9" key="1">
    <citation type="submission" date="2024-09" db="EMBL/GenBank/DDBJ databases">
        <authorList>
            <person name="Sun Q."/>
            <person name="Mori K."/>
        </authorList>
    </citation>
    <scope>NUCLEOTIDE SEQUENCE [LARGE SCALE GENOMIC DNA]</scope>
    <source>
        <strain evidence="8 9">JCM 1342</strain>
    </source>
</reference>
<organism evidence="8 9">
    <name type="scientific">Microbacterium terregens</name>
    <dbReference type="NCBI Taxonomy" id="69363"/>
    <lineage>
        <taxon>Bacteria</taxon>
        <taxon>Bacillati</taxon>
        <taxon>Actinomycetota</taxon>
        <taxon>Actinomycetes</taxon>
        <taxon>Micrococcales</taxon>
        <taxon>Microbacteriaceae</taxon>
        <taxon>Microbacterium</taxon>
    </lineage>
</organism>
<evidence type="ECO:0000256" key="6">
    <source>
        <dbReference type="SAM" id="Phobius"/>
    </source>
</evidence>
<accession>A0ABV5SXL4</accession>
<dbReference type="Pfam" id="PF13396">
    <property type="entry name" value="PLDc_N"/>
    <property type="match status" value="1"/>
</dbReference>
<keyword evidence="9" id="KW-1185">Reference proteome</keyword>
<evidence type="ECO:0000256" key="1">
    <source>
        <dbReference type="ARBA" id="ARBA00004651"/>
    </source>
</evidence>
<dbReference type="EMBL" id="JBHMBE010000002">
    <property type="protein sequence ID" value="MFB9645094.1"/>
    <property type="molecule type" value="Genomic_DNA"/>
</dbReference>
<feature type="transmembrane region" description="Helical" evidence="6">
    <location>
        <begin position="48"/>
        <end position="67"/>
    </location>
</feature>
<keyword evidence="3 6" id="KW-0812">Transmembrane</keyword>